<evidence type="ECO:0000256" key="3">
    <source>
        <dbReference type="ARBA" id="ARBA00022630"/>
    </source>
</evidence>
<evidence type="ECO:0000313" key="9">
    <source>
        <dbReference type="Proteomes" id="UP001056079"/>
    </source>
</evidence>
<dbReference type="InterPro" id="IPR036250">
    <property type="entry name" value="AcylCo_DH-like_C"/>
</dbReference>
<dbReference type="EMBL" id="CP098609">
    <property type="protein sequence ID" value="USC46863.1"/>
    <property type="molecule type" value="Genomic_DNA"/>
</dbReference>
<name>A0ABY4UTU3_STRFL</name>
<dbReference type="InterPro" id="IPR046373">
    <property type="entry name" value="Acyl-CoA_Oxase/DH_mid-dom_sf"/>
</dbReference>
<protein>
    <submittedName>
        <fullName evidence="8">Acyl-CoA dehydrogenase</fullName>
    </submittedName>
</protein>
<reference evidence="8" key="1">
    <citation type="submission" date="2021-08" db="EMBL/GenBank/DDBJ databases">
        <title>DNA methylation of m4C regulates biosynthesis of daptomycin in Streptomyces roseosporus L30.</title>
        <authorList>
            <person name="Fang J.-L."/>
        </authorList>
    </citation>
    <scope>NUCLEOTIDE SEQUENCE</scope>
    <source>
        <strain evidence="8">L30</strain>
    </source>
</reference>
<evidence type="ECO:0000256" key="4">
    <source>
        <dbReference type="ARBA" id="ARBA00022827"/>
    </source>
</evidence>
<dbReference type="CDD" id="cd00567">
    <property type="entry name" value="ACAD"/>
    <property type="match status" value="1"/>
</dbReference>
<gene>
    <name evidence="8" type="ORF">K7395_08995</name>
</gene>
<dbReference type="Gene3D" id="2.40.110.10">
    <property type="entry name" value="Butyryl-CoA Dehydrogenase, subunit A, domain 2"/>
    <property type="match status" value="1"/>
</dbReference>
<dbReference type="RefSeq" id="WP_006127734.1">
    <property type="nucleotide sequence ID" value="NZ_CP098609.1"/>
</dbReference>
<evidence type="ECO:0000256" key="1">
    <source>
        <dbReference type="ARBA" id="ARBA00001974"/>
    </source>
</evidence>
<dbReference type="SUPFAM" id="SSF47203">
    <property type="entry name" value="Acyl-CoA dehydrogenase C-terminal domain-like"/>
    <property type="match status" value="1"/>
</dbReference>
<sequence length="380" mass="40771">MADLDERLRYVRGVAAEAAADLRGRALSVDADPAAMERHFDSFGFRLIRTLTTPVELLPADSREVVLTPEHKCLETAVAVTEIARGDAAMLLACPGPGLAGVVVDLLGSPEQRARFHGRLADGRTWSFFAMTEAERGNDAMALQTRLDTDGDGYLLNGSKRYVGNAARGGIGVVFARTGRSPMSIRAALVEPGHPGWHGAPLEMIGLRGAYLSELAFTGVPVPEDALLGRHLPVTRRGIWGAVRTFNEMRVQIAALAAGTTLAMAEYVRDHTPGKSAPHGLDTVLGRAEAVRRLVCEAAARVDSAPERSYPSSVAKLAANDLAMRTARWAARALGPAGLVEHPLLEKWTRDVCGFEFMEGTANIQRLNVEKGYRTGDADG</sequence>
<comment type="similarity">
    <text evidence="2 5">Belongs to the acyl-CoA dehydrogenase family.</text>
</comment>
<keyword evidence="5" id="KW-0560">Oxidoreductase</keyword>
<dbReference type="PANTHER" id="PTHR43884:SF12">
    <property type="entry name" value="ISOVALERYL-COA DEHYDROGENASE, MITOCHONDRIAL-RELATED"/>
    <property type="match status" value="1"/>
</dbReference>
<evidence type="ECO:0000259" key="6">
    <source>
        <dbReference type="Pfam" id="PF00441"/>
    </source>
</evidence>
<evidence type="ECO:0000313" key="8">
    <source>
        <dbReference type="EMBL" id="USC46863.1"/>
    </source>
</evidence>
<evidence type="ECO:0000259" key="7">
    <source>
        <dbReference type="Pfam" id="PF02770"/>
    </source>
</evidence>
<organism evidence="8 9">
    <name type="scientific">Streptomyces filamentosus</name>
    <name type="common">Streptomyces roseosporus</name>
    <dbReference type="NCBI Taxonomy" id="67294"/>
    <lineage>
        <taxon>Bacteria</taxon>
        <taxon>Bacillati</taxon>
        <taxon>Actinomycetota</taxon>
        <taxon>Actinomycetes</taxon>
        <taxon>Kitasatosporales</taxon>
        <taxon>Streptomycetaceae</taxon>
        <taxon>Streptomyces</taxon>
    </lineage>
</organism>
<dbReference type="InterPro" id="IPR009075">
    <property type="entry name" value="AcylCo_DH/oxidase_C"/>
</dbReference>
<keyword evidence="4 5" id="KW-0274">FAD</keyword>
<dbReference type="Proteomes" id="UP001056079">
    <property type="component" value="Chromosome"/>
</dbReference>
<feature type="domain" description="Acyl-CoA oxidase/dehydrogenase middle" evidence="7">
    <location>
        <begin position="129"/>
        <end position="220"/>
    </location>
</feature>
<dbReference type="SUPFAM" id="SSF56645">
    <property type="entry name" value="Acyl-CoA dehydrogenase NM domain-like"/>
    <property type="match status" value="1"/>
</dbReference>
<dbReference type="InterPro" id="IPR006091">
    <property type="entry name" value="Acyl-CoA_Oxase/DH_mid-dom"/>
</dbReference>
<keyword evidence="3 5" id="KW-0285">Flavoprotein</keyword>
<feature type="domain" description="Acyl-CoA dehydrogenase/oxidase C-terminal" evidence="6">
    <location>
        <begin position="238"/>
        <end position="371"/>
    </location>
</feature>
<dbReference type="InterPro" id="IPR009100">
    <property type="entry name" value="AcylCoA_DH/oxidase_NM_dom_sf"/>
</dbReference>
<comment type="cofactor">
    <cofactor evidence="1 5">
        <name>FAD</name>
        <dbReference type="ChEBI" id="CHEBI:57692"/>
    </cofactor>
</comment>
<proteinExistence type="inferred from homology"/>
<dbReference type="PANTHER" id="PTHR43884">
    <property type="entry name" value="ACYL-COA DEHYDROGENASE"/>
    <property type="match status" value="1"/>
</dbReference>
<dbReference type="Pfam" id="PF02770">
    <property type="entry name" value="Acyl-CoA_dh_M"/>
    <property type="match status" value="1"/>
</dbReference>
<dbReference type="Gene3D" id="1.20.140.10">
    <property type="entry name" value="Butyryl-CoA Dehydrogenase, subunit A, domain 3"/>
    <property type="match status" value="1"/>
</dbReference>
<dbReference type="Pfam" id="PF00441">
    <property type="entry name" value="Acyl-CoA_dh_1"/>
    <property type="match status" value="1"/>
</dbReference>
<evidence type="ECO:0000256" key="2">
    <source>
        <dbReference type="ARBA" id="ARBA00009347"/>
    </source>
</evidence>
<dbReference type="InterPro" id="IPR037069">
    <property type="entry name" value="AcylCoA_DH/ox_N_sf"/>
</dbReference>
<evidence type="ECO:0000256" key="5">
    <source>
        <dbReference type="RuleBase" id="RU362125"/>
    </source>
</evidence>
<keyword evidence="9" id="KW-1185">Reference proteome</keyword>
<accession>A0ABY4UTU3</accession>
<dbReference type="Gene3D" id="1.10.540.10">
    <property type="entry name" value="Acyl-CoA dehydrogenase/oxidase, N-terminal domain"/>
    <property type="match status" value="1"/>
</dbReference>